<sequence>MDNNEIKQIIEELRNGSLKSYHVPKNYFMDFRNVLVQCDDFQSFRGNAQVGGSVVYTYEPGWTK</sequence>
<keyword evidence="1" id="KW-0614">Plasmid</keyword>
<gene>
    <name evidence="1" type="ORF">AB3N04_00045</name>
</gene>
<proteinExistence type="predicted"/>
<protein>
    <submittedName>
        <fullName evidence="1">Uncharacterized protein</fullName>
    </submittedName>
</protein>
<accession>A0AB39BN30</accession>
<organism evidence="1">
    <name type="scientific">Alkalihalophilus sp. As8PL</name>
    <dbReference type="NCBI Taxonomy" id="3237103"/>
    <lineage>
        <taxon>Bacteria</taxon>
        <taxon>Bacillati</taxon>
        <taxon>Bacillota</taxon>
        <taxon>Bacilli</taxon>
        <taxon>Bacillales</taxon>
        <taxon>Bacillaceae</taxon>
        <taxon>Alkalihalophilus</taxon>
    </lineage>
</organism>
<dbReference type="EMBL" id="CP162550">
    <property type="protein sequence ID" value="XDI35148.1"/>
    <property type="molecule type" value="Genomic_DNA"/>
</dbReference>
<dbReference type="RefSeq" id="WP_368502765.1">
    <property type="nucleotide sequence ID" value="NZ_CP162550.1"/>
</dbReference>
<evidence type="ECO:0000313" key="1">
    <source>
        <dbReference type="EMBL" id="XDI35148.1"/>
    </source>
</evidence>
<name>A0AB39BN30_9BACI</name>
<dbReference type="AlphaFoldDB" id="A0AB39BN30"/>
<reference evidence="1" key="1">
    <citation type="submission" date="2024-07" db="EMBL/GenBank/DDBJ databases">
        <title>Identification and characteristics of an arsenic-resistant bacterial isolate, which belongs to a novel species.</title>
        <authorList>
            <person name="Juszczyk A."/>
            <person name="Kowalczyk A."/>
            <person name="Was K."/>
            <person name="Kosowicz W."/>
            <person name="Budzyn A."/>
            <person name="Latowski D."/>
        </authorList>
    </citation>
    <scope>NUCLEOTIDE SEQUENCE</scope>
    <source>
        <strain evidence="1">As8PL</strain>
        <plasmid evidence="1">unnamed</plasmid>
    </source>
</reference>
<geneLocation type="plasmid" evidence="1">
    <name>unnamed</name>
</geneLocation>